<dbReference type="PROSITE" id="PS00211">
    <property type="entry name" value="ABC_TRANSPORTER_1"/>
    <property type="match status" value="1"/>
</dbReference>
<dbReference type="GO" id="GO:0016887">
    <property type="term" value="F:ATP hydrolysis activity"/>
    <property type="evidence" value="ECO:0007669"/>
    <property type="project" value="InterPro"/>
</dbReference>
<dbReference type="InterPro" id="IPR027417">
    <property type="entry name" value="P-loop_NTPase"/>
</dbReference>
<evidence type="ECO:0000256" key="7">
    <source>
        <dbReference type="ARBA" id="ARBA00022989"/>
    </source>
</evidence>
<feature type="transmembrane region" description="Helical" evidence="9">
    <location>
        <begin position="526"/>
        <end position="543"/>
    </location>
</feature>
<protein>
    <submittedName>
        <fullName evidence="11">Energy-coupling factor transport system ATP-binding protein</fullName>
        <ecNumber evidence="11">3.6.3.-</ecNumber>
    </submittedName>
</protein>
<dbReference type="InterPro" id="IPR003593">
    <property type="entry name" value="AAA+_ATPase"/>
</dbReference>
<evidence type="ECO:0000313" key="11">
    <source>
        <dbReference type="EMBL" id="MBA8792437.1"/>
    </source>
</evidence>
<evidence type="ECO:0000256" key="3">
    <source>
        <dbReference type="ARBA" id="ARBA00022448"/>
    </source>
</evidence>
<keyword evidence="8 9" id="KW-0472">Membrane</keyword>
<evidence type="ECO:0000256" key="2">
    <source>
        <dbReference type="ARBA" id="ARBA00005417"/>
    </source>
</evidence>
<evidence type="ECO:0000256" key="1">
    <source>
        <dbReference type="ARBA" id="ARBA00004141"/>
    </source>
</evidence>
<dbReference type="EC" id="3.6.3.-" evidence="11"/>
<feature type="domain" description="ABC transporter" evidence="10">
    <location>
        <begin position="264"/>
        <end position="496"/>
    </location>
</feature>
<comment type="similarity">
    <text evidence="2">Belongs to the ABC transporter superfamily.</text>
</comment>
<evidence type="ECO:0000313" key="12">
    <source>
        <dbReference type="Proteomes" id="UP000523079"/>
    </source>
</evidence>
<dbReference type="SMART" id="SM00382">
    <property type="entry name" value="AAA"/>
    <property type="match status" value="2"/>
</dbReference>
<evidence type="ECO:0000256" key="5">
    <source>
        <dbReference type="ARBA" id="ARBA00022741"/>
    </source>
</evidence>
<keyword evidence="3" id="KW-0813">Transport</keyword>
<keyword evidence="4 9" id="KW-0812">Transmembrane</keyword>
<dbReference type="CDD" id="cd03225">
    <property type="entry name" value="ABC_cobalt_CbiO_domain1"/>
    <property type="match status" value="1"/>
</dbReference>
<evidence type="ECO:0000256" key="9">
    <source>
        <dbReference type="SAM" id="Phobius"/>
    </source>
</evidence>
<feature type="transmembrane region" description="Helical" evidence="9">
    <location>
        <begin position="549"/>
        <end position="570"/>
    </location>
</feature>
<dbReference type="CDD" id="cd16914">
    <property type="entry name" value="EcfT"/>
    <property type="match status" value="1"/>
</dbReference>
<dbReference type="EMBL" id="JACGWT010000001">
    <property type="protein sequence ID" value="MBA8792437.1"/>
    <property type="molecule type" value="Genomic_DNA"/>
</dbReference>
<dbReference type="Pfam" id="PF02361">
    <property type="entry name" value="CbiQ"/>
    <property type="match status" value="1"/>
</dbReference>
<dbReference type="Pfam" id="PF00005">
    <property type="entry name" value="ABC_tran"/>
    <property type="match status" value="2"/>
</dbReference>
<dbReference type="GO" id="GO:0042626">
    <property type="term" value="F:ATPase-coupled transmembrane transporter activity"/>
    <property type="evidence" value="ECO:0007669"/>
    <property type="project" value="TreeGrafter"/>
</dbReference>
<keyword evidence="12" id="KW-1185">Reference proteome</keyword>
<dbReference type="InterPro" id="IPR050095">
    <property type="entry name" value="ECF_ABC_transporter_ATP-bd"/>
</dbReference>
<comment type="caution">
    <text evidence="11">The sequence shown here is derived from an EMBL/GenBank/DDBJ whole genome shotgun (WGS) entry which is preliminary data.</text>
</comment>
<accession>A0A7W3INS1</accession>
<dbReference type="InterPro" id="IPR017871">
    <property type="entry name" value="ABC_transporter-like_CS"/>
</dbReference>
<organism evidence="11 12">
    <name type="scientific">Microlunatus kandeliicorticis</name>
    <dbReference type="NCBI Taxonomy" id="1759536"/>
    <lineage>
        <taxon>Bacteria</taxon>
        <taxon>Bacillati</taxon>
        <taxon>Actinomycetota</taxon>
        <taxon>Actinomycetes</taxon>
        <taxon>Propionibacteriales</taxon>
        <taxon>Propionibacteriaceae</taxon>
        <taxon>Microlunatus</taxon>
    </lineage>
</organism>
<evidence type="ECO:0000256" key="6">
    <source>
        <dbReference type="ARBA" id="ARBA00022840"/>
    </source>
</evidence>
<keyword evidence="7 9" id="KW-1133">Transmembrane helix</keyword>
<dbReference type="InterPro" id="IPR003339">
    <property type="entry name" value="ABC/ECF_trnsptr_transmembrane"/>
</dbReference>
<keyword evidence="6 11" id="KW-0067">ATP-binding</keyword>
<gene>
    <name evidence="11" type="ORF">FHX74_000031</name>
</gene>
<dbReference type="GO" id="GO:0005524">
    <property type="term" value="F:ATP binding"/>
    <property type="evidence" value="ECO:0007669"/>
    <property type="project" value="UniProtKB-KW"/>
</dbReference>
<comment type="subcellular location">
    <subcellularLocation>
        <location evidence="1">Membrane</location>
        <topology evidence="1">Multi-pass membrane protein</topology>
    </subcellularLocation>
</comment>
<dbReference type="InterPro" id="IPR003439">
    <property type="entry name" value="ABC_transporter-like_ATP-bd"/>
</dbReference>
<reference evidence="11 12" key="1">
    <citation type="submission" date="2020-07" db="EMBL/GenBank/DDBJ databases">
        <title>Sequencing the genomes of 1000 actinobacteria strains.</title>
        <authorList>
            <person name="Klenk H.-P."/>
        </authorList>
    </citation>
    <scope>NUCLEOTIDE SEQUENCE [LARGE SCALE GENOMIC DNA]</scope>
    <source>
        <strain evidence="11 12">DSM 100723</strain>
    </source>
</reference>
<sequence>MAAGLSWRPHGRREPTLRGIDLRIEPGERVLLAGPSGAGKSTLLRALAGLLDDSLGEQTGEVRLGDGAPADRPGAVGLLLQDPTAATVAEYAGRDVAFGPENRARPRPEVLAGAARALDRVGFPYPAAHRVDALSGGETQRLALAGALALDPAYLLLDEPTAMLDPASAAAVRTAVARGADELGLGLVVVEHRLDGWLGLCDRLVVLDGTGRLVADGPVAEVLATRTPALLDAGLWLPGAPAPDVPVLRVEDDSPPARGAVGGLVAEDLTVRAPTPEDRRGVATGRVVVAGLDLVPAPGEVVALTGPSGSGKTTLLRTLTGLQAPASGRVVLDRPVGWVPQHAEQTVTRRTVEEEVLATSTVLHADDPAALAAARRRATAVLGRLGLARLARANPYELSGGEQRRLALAAAVVHRPSVLVLDEPTVGQDRQTWAAVQAVVELARSEGTTVLVSTHDPLVVDRADRVLRLGEPAVATPLTSRPDHVPGPVDDPTDPPLSRCNPLAALLVGVGAAIGSFFVVDWRVGLAVLLVSAVLSPLAVPYRRSGVRGLARLIPVVLAAASVAWSALVFSRFDAFSAEAWRLAAREATRIGCLVVPGALVLGCLRPSALGDALAQRLHLPHRVVVAATSSLLRLDRLADDWRRLEEIRTVRGLAPGRSLPGRVRHVASLTVALLVGMLRTAQQTALSMDARGFAAVHRRTFALPSPWRRRDWLCVLVGVLLLVLPPVLSELASGI</sequence>
<evidence type="ECO:0000256" key="4">
    <source>
        <dbReference type="ARBA" id="ARBA00022692"/>
    </source>
</evidence>
<keyword evidence="5" id="KW-0547">Nucleotide-binding</keyword>
<dbReference type="PROSITE" id="PS50893">
    <property type="entry name" value="ABC_TRANSPORTER_2"/>
    <property type="match status" value="2"/>
</dbReference>
<proteinExistence type="inferred from homology"/>
<feature type="domain" description="ABC transporter" evidence="10">
    <location>
        <begin position="1"/>
        <end position="235"/>
    </location>
</feature>
<dbReference type="PANTHER" id="PTHR43553">
    <property type="entry name" value="HEAVY METAL TRANSPORTER"/>
    <property type="match status" value="1"/>
</dbReference>
<dbReference type="Gene3D" id="3.40.50.300">
    <property type="entry name" value="P-loop containing nucleotide triphosphate hydrolases"/>
    <property type="match status" value="2"/>
</dbReference>
<dbReference type="AlphaFoldDB" id="A0A7W3INS1"/>
<dbReference type="Proteomes" id="UP000523079">
    <property type="component" value="Unassembled WGS sequence"/>
</dbReference>
<evidence type="ECO:0000259" key="10">
    <source>
        <dbReference type="PROSITE" id="PS50893"/>
    </source>
</evidence>
<dbReference type="GO" id="GO:0043190">
    <property type="term" value="C:ATP-binding cassette (ABC) transporter complex"/>
    <property type="evidence" value="ECO:0007669"/>
    <property type="project" value="TreeGrafter"/>
</dbReference>
<name>A0A7W3INS1_9ACTN</name>
<dbReference type="RefSeq" id="WP_182558093.1">
    <property type="nucleotide sequence ID" value="NZ_JACGWT010000001.1"/>
</dbReference>
<dbReference type="SUPFAM" id="SSF52540">
    <property type="entry name" value="P-loop containing nucleoside triphosphate hydrolases"/>
    <property type="match status" value="2"/>
</dbReference>
<evidence type="ECO:0000256" key="8">
    <source>
        <dbReference type="ARBA" id="ARBA00023136"/>
    </source>
</evidence>
<keyword evidence="11" id="KW-0378">Hydrolase</keyword>
<dbReference type="PANTHER" id="PTHR43553:SF24">
    <property type="entry name" value="ENERGY-COUPLING FACTOR TRANSPORTER ATP-BINDING PROTEIN ECFA1"/>
    <property type="match status" value="1"/>
</dbReference>
<dbReference type="InterPro" id="IPR015856">
    <property type="entry name" value="ABC_transpr_CbiO/EcfA_su"/>
</dbReference>